<sequence>MSVATSAERFKKQPAEDWAESLDDEKLKSLIVETEFSKKQEDEGKDFCFFLYKKIYTTNEREVEYASMAYTLNEPSNLESASVFDIVLGENSSYIVHRISVMRDGVLIDKTPDISVKILDDESDSGGGMLNNTQKINITIKDLRLYDILVLEDSKEKIYSDKDFLLKDYMRYLWLSPDNYWAYGVYDFKVINARKEPIIYRNNFFRDDNRVLIPAEIKTVVSGESFTLHYDNYINATDANREIFPFIDFVTDSTWGVLSSHIYPFYEKAFKQQTLPEFAPELAKDLDAITDLDEKLRFAIEYVQNHVYYLFNAYEMNGHKPQDPAITYANKQGDCKAKTTLLKVVLDYLGVESSIVLVNFKTDFYFKYYLPSLLAFNHVIVKINYKGETYFVDATSRDDCGTIENRDFFSFCHYLEIAPNATLQKCEPHKYAKFAIEEVVDIHTNGNNGEIKLTTTYRYNRANNMRRYFKRTSKREIIDSWNKSIFYSLNYQNDRDENDFRKVFKDAAINIVSDDKIKNELVVIYNATVEKPYYTNKEG</sequence>
<gene>
    <name evidence="1" type="ORF">DI598_19015</name>
</gene>
<feature type="non-terminal residue" evidence="1">
    <location>
        <position position="539"/>
    </location>
</feature>
<organism evidence="1 2">
    <name type="scientific">Pseudopedobacter saltans</name>
    <dbReference type="NCBI Taxonomy" id="151895"/>
    <lineage>
        <taxon>Bacteria</taxon>
        <taxon>Pseudomonadati</taxon>
        <taxon>Bacteroidota</taxon>
        <taxon>Sphingobacteriia</taxon>
        <taxon>Sphingobacteriales</taxon>
        <taxon>Sphingobacteriaceae</taxon>
        <taxon>Pseudopedobacter</taxon>
    </lineage>
</organism>
<dbReference type="EMBL" id="QFOI01000579">
    <property type="protein sequence ID" value="PZP40811.1"/>
    <property type="molecule type" value="Genomic_DNA"/>
</dbReference>
<dbReference type="Proteomes" id="UP000249645">
    <property type="component" value="Unassembled WGS sequence"/>
</dbReference>
<dbReference type="InterPro" id="IPR038765">
    <property type="entry name" value="Papain-like_cys_pep_sf"/>
</dbReference>
<evidence type="ECO:0000313" key="2">
    <source>
        <dbReference type="Proteomes" id="UP000249645"/>
    </source>
</evidence>
<dbReference type="AlphaFoldDB" id="A0A2W5E9Q8"/>
<accession>A0A2W5E9Q8</accession>
<comment type="caution">
    <text evidence="1">The sequence shown here is derived from an EMBL/GenBank/DDBJ whole genome shotgun (WGS) entry which is preliminary data.</text>
</comment>
<protein>
    <recommendedName>
        <fullName evidence="3">DUF3857 domain-containing protein</fullName>
    </recommendedName>
</protein>
<evidence type="ECO:0008006" key="3">
    <source>
        <dbReference type="Google" id="ProtNLM"/>
    </source>
</evidence>
<dbReference type="Gene3D" id="3.10.620.30">
    <property type="match status" value="1"/>
</dbReference>
<name>A0A2W5E9Q8_9SPHI</name>
<dbReference type="SUPFAM" id="SSF54001">
    <property type="entry name" value="Cysteine proteinases"/>
    <property type="match status" value="1"/>
</dbReference>
<proteinExistence type="predicted"/>
<evidence type="ECO:0000313" key="1">
    <source>
        <dbReference type="EMBL" id="PZP40811.1"/>
    </source>
</evidence>
<reference evidence="1 2" key="1">
    <citation type="submission" date="2017-11" db="EMBL/GenBank/DDBJ databases">
        <title>Infants hospitalized years apart are colonized by the same room-sourced microbial strains.</title>
        <authorList>
            <person name="Brooks B."/>
            <person name="Olm M.R."/>
            <person name="Firek B.A."/>
            <person name="Baker R."/>
            <person name="Thomas B.C."/>
            <person name="Morowitz M.J."/>
            <person name="Banfield J.F."/>
        </authorList>
    </citation>
    <scope>NUCLEOTIDE SEQUENCE [LARGE SCALE GENOMIC DNA]</scope>
    <source>
        <strain evidence="1">S2_009_000_R2_76</strain>
    </source>
</reference>